<keyword evidence="4 8" id="KW-0808">Transferase</keyword>
<dbReference type="EC" id="2.4.1.-" evidence="8"/>
<feature type="chain" id="PRO_5035860188" description="Glycosyltransferase family 92 protein" evidence="9">
    <location>
        <begin position="17"/>
        <end position="460"/>
    </location>
</feature>
<keyword evidence="6" id="KW-1133">Transmembrane helix</keyword>
<keyword evidence="9" id="KW-0732">Signal</keyword>
<keyword evidence="5" id="KW-0812">Transmembrane</keyword>
<keyword evidence="7" id="KW-0472">Membrane</keyword>
<keyword evidence="11" id="KW-1185">Reference proteome</keyword>
<evidence type="ECO:0000256" key="2">
    <source>
        <dbReference type="ARBA" id="ARBA00007647"/>
    </source>
</evidence>
<dbReference type="Pfam" id="PF01697">
    <property type="entry name" value="Glyco_transf_92"/>
    <property type="match status" value="1"/>
</dbReference>
<evidence type="ECO:0000313" key="11">
    <source>
        <dbReference type="Proteomes" id="UP000494206"/>
    </source>
</evidence>
<comment type="caution">
    <text evidence="10">The sequence shown here is derived from an EMBL/GenBank/DDBJ whole genome shotgun (WGS) entry which is preliminary data.</text>
</comment>
<evidence type="ECO:0000256" key="5">
    <source>
        <dbReference type="ARBA" id="ARBA00022692"/>
    </source>
</evidence>
<dbReference type="AlphaFoldDB" id="A0A8S1ELL9"/>
<comment type="subcellular location">
    <subcellularLocation>
        <location evidence="1">Membrane</location>
        <topology evidence="1">Single-pass membrane protein</topology>
    </subcellularLocation>
</comment>
<dbReference type="InterPro" id="IPR008166">
    <property type="entry name" value="Glyco_transf_92"/>
</dbReference>
<evidence type="ECO:0000256" key="6">
    <source>
        <dbReference type="ARBA" id="ARBA00022989"/>
    </source>
</evidence>
<comment type="similarity">
    <text evidence="2 8">Belongs to the glycosyltransferase 92 family.</text>
</comment>
<dbReference type="Proteomes" id="UP000494206">
    <property type="component" value="Unassembled WGS sequence"/>
</dbReference>
<evidence type="ECO:0000256" key="9">
    <source>
        <dbReference type="SAM" id="SignalP"/>
    </source>
</evidence>
<sequence>MLVSFAYFLSISPLFAADSDESTTLQPIPYNDIVRPASDEYPDLLEIGYRKCFIEEWNKVYTEAVEEPLRNEEEEAINDAYLVSAPSVFSAFAFNSYIEIQLINESWRGKNVTCHYFDCHRTEISPDFSSRVGENSTVKCARRIGAEYVTVSRSYTPFDQNNVVPIVNRVTPGLKHYLTGCVFLNQNRRRFADIVELLERHKEQGFSFFHIYVLNITDYDRVAIDDYMRTGEANIIKLQANIEGTVESWKHVYRQDCVLRNKNFTHFTAFLKLKNFMEIANSEFGTVSDYLERLWPSAPGRIQIGYQTVKDKSPILEEFNSTMFSQIESRQKNLTNLEAPTESPKFSEGFTIFQPNSDENLVAMDRNIVIRKYGAIPLMKINITAPNYDRKLPKEFFTRLRYIYDIKPVTCDQKQYVYWFHGQDADCWTDLVERGIINKYAPAVSVRPTDPIPGILTAPI</sequence>
<dbReference type="GO" id="GO:0005737">
    <property type="term" value="C:cytoplasm"/>
    <property type="evidence" value="ECO:0007669"/>
    <property type="project" value="TreeGrafter"/>
</dbReference>
<organism evidence="10 11">
    <name type="scientific">Caenorhabditis bovis</name>
    <dbReference type="NCBI Taxonomy" id="2654633"/>
    <lineage>
        <taxon>Eukaryota</taxon>
        <taxon>Metazoa</taxon>
        <taxon>Ecdysozoa</taxon>
        <taxon>Nematoda</taxon>
        <taxon>Chromadorea</taxon>
        <taxon>Rhabditida</taxon>
        <taxon>Rhabditina</taxon>
        <taxon>Rhabditomorpha</taxon>
        <taxon>Rhabditoidea</taxon>
        <taxon>Rhabditidae</taxon>
        <taxon>Peloderinae</taxon>
        <taxon>Caenorhabditis</taxon>
    </lineage>
</organism>
<gene>
    <name evidence="10" type="ORF">CBOVIS_LOCUS1924</name>
</gene>
<name>A0A8S1ELL9_9PELO</name>
<dbReference type="EMBL" id="CADEPM010000001">
    <property type="protein sequence ID" value="CAB3398677.1"/>
    <property type="molecule type" value="Genomic_DNA"/>
</dbReference>
<evidence type="ECO:0000256" key="4">
    <source>
        <dbReference type="ARBA" id="ARBA00022679"/>
    </source>
</evidence>
<dbReference type="GO" id="GO:0016757">
    <property type="term" value="F:glycosyltransferase activity"/>
    <property type="evidence" value="ECO:0007669"/>
    <property type="project" value="UniProtKB-UniRule"/>
</dbReference>
<dbReference type="GO" id="GO:0016020">
    <property type="term" value="C:membrane"/>
    <property type="evidence" value="ECO:0007669"/>
    <property type="project" value="UniProtKB-SubCell"/>
</dbReference>
<protein>
    <recommendedName>
        <fullName evidence="8">Glycosyltransferase family 92 protein</fullName>
        <ecNumber evidence="8">2.4.1.-</ecNumber>
    </recommendedName>
</protein>
<keyword evidence="3 8" id="KW-0328">Glycosyltransferase</keyword>
<feature type="signal peptide" evidence="9">
    <location>
        <begin position="1"/>
        <end position="16"/>
    </location>
</feature>
<accession>A0A8S1ELL9</accession>
<proteinExistence type="inferred from homology"/>
<evidence type="ECO:0000256" key="1">
    <source>
        <dbReference type="ARBA" id="ARBA00004167"/>
    </source>
</evidence>
<evidence type="ECO:0000313" key="10">
    <source>
        <dbReference type="EMBL" id="CAB3398677.1"/>
    </source>
</evidence>
<dbReference type="PANTHER" id="PTHR21461">
    <property type="entry name" value="GLYCOSYLTRANSFERASE FAMILY 92 PROTEIN"/>
    <property type="match status" value="1"/>
</dbReference>
<evidence type="ECO:0000256" key="3">
    <source>
        <dbReference type="ARBA" id="ARBA00022676"/>
    </source>
</evidence>
<dbReference type="PANTHER" id="PTHR21461:SF8">
    <property type="entry name" value="DOLICHYL-PHOSPHATE-MANNOSE--PROTEIN MANNOSYLTRANSFERASE-RELATED"/>
    <property type="match status" value="1"/>
</dbReference>
<evidence type="ECO:0000256" key="8">
    <source>
        <dbReference type="RuleBase" id="RU366017"/>
    </source>
</evidence>
<reference evidence="10 11" key="1">
    <citation type="submission" date="2020-04" db="EMBL/GenBank/DDBJ databases">
        <authorList>
            <person name="Laetsch R D."/>
            <person name="Stevens L."/>
            <person name="Kumar S."/>
            <person name="Blaxter L. M."/>
        </authorList>
    </citation>
    <scope>NUCLEOTIDE SEQUENCE [LARGE SCALE GENOMIC DNA]</scope>
</reference>
<evidence type="ECO:0000256" key="7">
    <source>
        <dbReference type="ARBA" id="ARBA00023136"/>
    </source>
</evidence>